<evidence type="ECO:0000256" key="5">
    <source>
        <dbReference type="ARBA" id="ARBA00022801"/>
    </source>
</evidence>
<dbReference type="InterPro" id="IPR016192">
    <property type="entry name" value="APOBEC/CMP_deaminase_Zn-bd"/>
</dbReference>
<dbReference type="EC" id="3.5.4.33" evidence="8"/>
<reference evidence="11 12" key="1">
    <citation type="submission" date="2018-01" db="EMBL/GenBank/DDBJ databases">
        <title>The complete genome sequence of Chromatium okenii LaCa, a purple sulfur bacterium with a turbulent life.</title>
        <authorList>
            <person name="Luedin S.M."/>
            <person name="Liechti N."/>
            <person name="Storelli N."/>
            <person name="Danza F."/>
            <person name="Wittwer M."/>
            <person name="Pothier J.F."/>
            <person name="Tonolla M.A."/>
        </authorList>
    </citation>
    <scope>NUCLEOTIDE SEQUENCE [LARGE SCALE GENOMIC DNA]</scope>
    <source>
        <strain evidence="11 12">LaCa</strain>
    </source>
</reference>
<protein>
    <recommendedName>
        <fullName evidence="8">tRNA-specific adenosine deaminase</fullName>
        <ecNumber evidence="8">3.5.4.33</ecNumber>
    </recommendedName>
</protein>
<comment type="subunit">
    <text evidence="2 8">Homodimer.</text>
</comment>
<evidence type="ECO:0000256" key="7">
    <source>
        <dbReference type="ARBA" id="ARBA00048045"/>
    </source>
</evidence>
<dbReference type="Pfam" id="PF00383">
    <property type="entry name" value="dCMP_cyt_deam_1"/>
    <property type="match status" value="1"/>
</dbReference>
<dbReference type="PROSITE" id="PS51747">
    <property type="entry name" value="CYT_DCMP_DEAMINASES_2"/>
    <property type="match status" value="1"/>
</dbReference>
<feature type="binding site" evidence="8">
    <location>
        <position position="85"/>
    </location>
    <ligand>
        <name>Zn(2+)</name>
        <dbReference type="ChEBI" id="CHEBI:29105"/>
        <note>catalytic</note>
    </ligand>
</feature>
<keyword evidence="6 8" id="KW-0862">Zinc</keyword>
<dbReference type="OrthoDB" id="9802676at2"/>
<comment type="caution">
    <text evidence="11">The sequence shown here is derived from an EMBL/GenBank/DDBJ whole genome shotgun (WGS) entry which is preliminary data.</text>
</comment>
<dbReference type="RefSeq" id="WP_105072730.1">
    <property type="nucleotide sequence ID" value="NZ_JAFLKP010000007.1"/>
</dbReference>
<dbReference type="EMBL" id="PPGH01000016">
    <property type="protein sequence ID" value="PQJ97264.1"/>
    <property type="molecule type" value="Genomic_DNA"/>
</dbReference>
<dbReference type="CDD" id="cd01285">
    <property type="entry name" value="nucleoside_deaminase"/>
    <property type="match status" value="1"/>
</dbReference>
<comment type="similarity">
    <text evidence="1">Belongs to the cytidine and deoxycytidylate deaminase family. ADAT2 subfamily.</text>
</comment>
<proteinExistence type="inferred from homology"/>
<dbReference type="GO" id="GO:0002100">
    <property type="term" value="P:tRNA wobble adenosine to inosine editing"/>
    <property type="evidence" value="ECO:0007669"/>
    <property type="project" value="UniProtKB-UniRule"/>
</dbReference>
<dbReference type="Gene3D" id="3.40.140.10">
    <property type="entry name" value="Cytidine Deaminase, domain 2"/>
    <property type="match status" value="1"/>
</dbReference>
<comment type="cofactor">
    <cofactor evidence="8">
        <name>Zn(2+)</name>
        <dbReference type="ChEBI" id="CHEBI:29105"/>
    </cofactor>
    <text evidence="8">Binds 1 zinc ion per subunit.</text>
</comment>
<feature type="domain" description="CMP/dCMP-type deaminase" evidence="9">
    <location>
        <begin position="1"/>
        <end position="111"/>
    </location>
</feature>
<evidence type="ECO:0000256" key="6">
    <source>
        <dbReference type="ARBA" id="ARBA00022833"/>
    </source>
</evidence>
<name>A0A2S7XU45_9GAMM</name>
<keyword evidence="3 8" id="KW-0819">tRNA processing</keyword>
<keyword evidence="12" id="KW-1185">Reference proteome</keyword>
<dbReference type="EMBL" id="PPGH01000035">
    <property type="protein sequence ID" value="PQJ95900.1"/>
    <property type="molecule type" value="Genomic_DNA"/>
</dbReference>
<comment type="catalytic activity">
    <reaction evidence="7 8">
        <text>adenosine(34) in tRNA + H2O + H(+) = inosine(34) in tRNA + NH4(+)</text>
        <dbReference type="Rhea" id="RHEA:43168"/>
        <dbReference type="Rhea" id="RHEA-COMP:10373"/>
        <dbReference type="Rhea" id="RHEA-COMP:10374"/>
        <dbReference type="ChEBI" id="CHEBI:15377"/>
        <dbReference type="ChEBI" id="CHEBI:15378"/>
        <dbReference type="ChEBI" id="CHEBI:28938"/>
        <dbReference type="ChEBI" id="CHEBI:74411"/>
        <dbReference type="ChEBI" id="CHEBI:82852"/>
        <dbReference type="EC" id="3.5.4.33"/>
    </reaction>
</comment>
<dbReference type="PROSITE" id="PS00903">
    <property type="entry name" value="CYT_DCMP_DEAMINASES_1"/>
    <property type="match status" value="1"/>
</dbReference>
<evidence type="ECO:0000256" key="1">
    <source>
        <dbReference type="ARBA" id="ARBA00010669"/>
    </source>
</evidence>
<dbReference type="SUPFAM" id="SSF53927">
    <property type="entry name" value="Cytidine deaminase-like"/>
    <property type="match status" value="1"/>
</dbReference>
<dbReference type="FunFam" id="3.40.140.10:FF:000005">
    <property type="entry name" value="tRNA-specific adenosine deaminase"/>
    <property type="match status" value="1"/>
</dbReference>
<evidence type="ECO:0000256" key="8">
    <source>
        <dbReference type="HAMAP-Rule" id="MF_00972"/>
    </source>
</evidence>
<dbReference type="GO" id="GO:0008270">
    <property type="term" value="F:zinc ion binding"/>
    <property type="evidence" value="ECO:0007669"/>
    <property type="project" value="UniProtKB-UniRule"/>
</dbReference>
<evidence type="ECO:0000313" key="11">
    <source>
        <dbReference type="EMBL" id="PQJ97264.1"/>
    </source>
</evidence>
<evidence type="ECO:0000313" key="10">
    <source>
        <dbReference type="EMBL" id="PQJ95900.1"/>
    </source>
</evidence>
<evidence type="ECO:0000256" key="3">
    <source>
        <dbReference type="ARBA" id="ARBA00022694"/>
    </source>
</evidence>
<dbReference type="AlphaFoldDB" id="A0A2S7XU45"/>
<feature type="active site" description="Proton donor" evidence="8">
    <location>
        <position position="54"/>
    </location>
</feature>
<dbReference type="InterPro" id="IPR002125">
    <property type="entry name" value="CMP_dCMP_dom"/>
</dbReference>
<dbReference type="HAMAP" id="MF_00972">
    <property type="entry name" value="tRNA_aden_deaminase"/>
    <property type="match status" value="1"/>
</dbReference>
<sequence length="163" mass="17927">MTDADWMKLALALAERAANLGEVPVGAVLVRNDELIGEGWNCPIAHHDASAHAEIQALRDAGQRVSNYRLPNTRLYVTLEPCVMCAGAMIHARIDTVIFGAFDPKAGACGSVFNLLPSDARFNHRTACYGGILTIECAEMLRQFFRARRLRSHQPMYSESIAP</sequence>
<dbReference type="GO" id="GO:0052717">
    <property type="term" value="F:tRNA-specific adenosine-34 deaminase activity"/>
    <property type="evidence" value="ECO:0007669"/>
    <property type="project" value="UniProtKB-UniRule"/>
</dbReference>
<comment type="function">
    <text evidence="8">Catalyzes the deamination of adenosine to inosine at the wobble position 34 of tRNA(Arg2).</text>
</comment>
<evidence type="ECO:0000313" key="12">
    <source>
        <dbReference type="Proteomes" id="UP000239936"/>
    </source>
</evidence>
<dbReference type="InterPro" id="IPR016193">
    <property type="entry name" value="Cytidine_deaminase-like"/>
</dbReference>
<dbReference type="NCBIfam" id="NF008113">
    <property type="entry name" value="PRK10860.1"/>
    <property type="match status" value="1"/>
</dbReference>
<dbReference type="PANTHER" id="PTHR11079">
    <property type="entry name" value="CYTOSINE DEAMINASE FAMILY MEMBER"/>
    <property type="match status" value="1"/>
</dbReference>
<feature type="binding site" evidence="8">
    <location>
        <position position="52"/>
    </location>
    <ligand>
        <name>Zn(2+)</name>
        <dbReference type="ChEBI" id="CHEBI:29105"/>
        <note>catalytic</note>
    </ligand>
</feature>
<evidence type="ECO:0000256" key="4">
    <source>
        <dbReference type="ARBA" id="ARBA00022723"/>
    </source>
</evidence>
<dbReference type="PANTHER" id="PTHR11079:SF202">
    <property type="entry name" value="TRNA-SPECIFIC ADENOSINE DEAMINASE"/>
    <property type="match status" value="1"/>
</dbReference>
<evidence type="ECO:0000259" key="9">
    <source>
        <dbReference type="PROSITE" id="PS51747"/>
    </source>
</evidence>
<organism evidence="11 12">
    <name type="scientific">Chromatium okenii</name>
    <dbReference type="NCBI Taxonomy" id="61644"/>
    <lineage>
        <taxon>Bacteria</taxon>
        <taxon>Pseudomonadati</taxon>
        <taxon>Pseudomonadota</taxon>
        <taxon>Gammaproteobacteria</taxon>
        <taxon>Chromatiales</taxon>
        <taxon>Chromatiaceae</taxon>
        <taxon>Chromatium</taxon>
    </lineage>
</organism>
<accession>A0A2S7XU45</accession>
<gene>
    <name evidence="8" type="primary">tadA</name>
    <name evidence="11" type="ORF">CXB77_02960</name>
    <name evidence="10" type="ORF">CXB77_08430</name>
</gene>
<evidence type="ECO:0000256" key="2">
    <source>
        <dbReference type="ARBA" id="ARBA00011738"/>
    </source>
</evidence>
<dbReference type="Proteomes" id="UP000239936">
    <property type="component" value="Unassembled WGS sequence"/>
</dbReference>
<feature type="binding site" evidence="8">
    <location>
        <position position="82"/>
    </location>
    <ligand>
        <name>Zn(2+)</name>
        <dbReference type="ChEBI" id="CHEBI:29105"/>
        <note>catalytic</note>
    </ligand>
</feature>
<keyword evidence="5 8" id="KW-0378">Hydrolase</keyword>
<dbReference type="InterPro" id="IPR028883">
    <property type="entry name" value="tRNA_aden_deaminase"/>
</dbReference>
<keyword evidence="4 8" id="KW-0479">Metal-binding</keyword>